<dbReference type="CDD" id="cd01949">
    <property type="entry name" value="GGDEF"/>
    <property type="match status" value="1"/>
</dbReference>
<dbReference type="EC" id="2.7.7.65" evidence="2"/>
<name>Q12PA5_SHEDO</name>
<feature type="transmembrane region" description="Helical" evidence="4">
    <location>
        <begin position="77"/>
        <end position="93"/>
    </location>
</feature>
<dbReference type="Pfam" id="PF00990">
    <property type="entry name" value="GGDEF"/>
    <property type="match status" value="1"/>
</dbReference>
<dbReference type="OrthoDB" id="8572793at2"/>
<dbReference type="CDD" id="cd12914">
    <property type="entry name" value="PDC1_DGC_like"/>
    <property type="match status" value="1"/>
</dbReference>
<dbReference type="InterPro" id="IPR029787">
    <property type="entry name" value="Nucleotide_cyclase"/>
</dbReference>
<feature type="transmembrane region" description="Helical" evidence="4">
    <location>
        <begin position="48"/>
        <end position="71"/>
    </location>
</feature>
<evidence type="ECO:0000259" key="5">
    <source>
        <dbReference type="PROSITE" id="PS50887"/>
    </source>
</evidence>
<feature type="domain" description="GGDEF" evidence="5">
    <location>
        <begin position="590"/>
        <end position="727"/>
    </location>
</feature>
<reference evidence="6 7" key="1">
    <citation type="submission" date="2006-03" db="EMBL/GenBank/DDBJ databases">
        <title>Complete sequence of Shewanella denitrificans OS217.</title>
        <authorList>
            <consortium name="US DOE Joint Genome Institute"/>
            <person name="Copeland A."/>
            <person name="Lucas S."/>
            <person name="Lapidus A."/>
            <person name="Barry K."/>
            <person name="Detter J.C."/>
            <person name="Glavina del Rio T."/>
            <person name="Hammon N."/>
            <person name="Israni S."/>
            <person name="Dalin E."/>
            <person name="Tice H."/>
            <person name="Pitluck S."/>
            <person name="Brettin T."/>
            <person name="Bruce D."/>
            <person name="Han C."/>
            <person name="Tapia R."/>
            <person name="Gilna P."/>
            <person name="Kiss H."/>
            <person name="Schmutz J."/>
            <person name="Larimer F."/>
            <person name="Land M."/>
            <person name="Hauser L."/>
            <person name="Kyrpides N."/>
            <person name="Lykidis A."/>
            <person name="Richardson P."/>
        </authorList>
    </citation>
    <scope>NUCLEOTIDE SEQUENCE [LARGE SCALE GENOMIC DNA]</scope>
    <source>
        <strain evidence="7">OS217 / ATCC BAA-1090 / DSM 15013</strain>
    </source>
</reference>
<dbReference type="HOGENOM" id="CLU_381249_0_0_6"/>
<dbReference type="eggNOG" id="COG3706">
    <property type="taxonomic scope" value="Bacteria"/>
</dbReference>
<feature type="transmembrane region" description="Helical" evidence="4">
    <location>
        <begin position="140"/>
        <end position="160"/>
    </location>
</feature>
<dbReference type="GO" id="GO:1902201">
    <property type="term" value="P:negative regulation of bacterial-type flagellum-dependent cell motility"/>
    <property type="evidence" value="ECO:0007669"/>
    <property type="project" value="TreeGrafter"/>
</dbReference>
<dbReference type="EMBL" id="CP000302">
    <property type="protein sequence ID" value="ABE54721.1"/>
    <property type="molecule type" value="Genomic_DNA"/>
</dbReference>
<keyword evidence="4" id="KW-0812">Transmembrane</keyword>
<dbReference type="InterPro" id="IPR050469">
    <property type="entry name" value="Diguanylate_Cyclase"/>
</dbReference>
<dbReference type="PANTHER" id="PTHR45138">
    <property type="entry name" value="REGULATORY COMPONENTS OF SENSORY TRANSDUCTION SYSTEM"/>
    <property type="match status" value="1"/>
</dbReference>
<accession>Q12PA5</accession>
<dbReference type="AlphaFoldDB" id="Q12PA5"/>
<comment type="cofactor">
    <cofactor evidence="1">
        <name>Mg(2+)</name>
        <dbReference type="ChEBI" id="CHEBI:18420"/>
    </cofactor>
</comment>
<dbReference type="GO" id="GO:0052621">
    <property type="term" value="F:diguanylate cyclase activity"/>
    <property type="evidence" value="ECO:0007669"/>
    <property type="project" value="UniProtKB-EC"/>
</dbReference>
<keyword evidence="4" id="KW-0472">Membrane</keyword>
<dbReference type="Gene3D" id="3.30.70.270">
    <property type="match status" value="1"/>
</dbReference>
<evidence type="ECO:0000256" key="1">
    <source>
        <dbReference type="ARBA" id="ARBA00001946"/>
    </source>
</evidence>
<dbReference type="GO" id="GO:0005886">
    <property type="term" value="C:plasma membrane"/>
    <property type="evidence" value="ECO:0007669"/>
    <property type="project" value="TreeGrafter"/>
</dbReference>
<gene>
    <name evidence="6" type="ordered locus">Sden_1435</name>
</gene>
<comment type="catalytic activity">
    <reaction evidence="3">
        <text>2 GTP = 3',3'-c-di-GMP + 2 diphosphate</text>
        <dbReference type="Rhea" id="RHEA:24898"/>
        <dbReference type="ChEBI" id="CHEBI:33019"/>
        <dbReference type="ChEBI" id="CHEBI:37565"/>
        <dbReference type="ChEBI" id="CHEBI:58805"/>
        <dbReference type="EC" id="2.7.7.65"/>
    </reaction>
</comment>
<dbReference type="PANTHER" id="PTHR45138:SF9">
    <property type="entry name" value="DIGUANYLATE CYCLASE DGCM-RELATED"/>
    <property type="match status" value="1"/>
</dbReference>
<dbReference type="GO" id="GO:0043709">
    <property type="term" value="P:cell adhesion involved in single-species biofilm formation"/>
    <property type="evidence" value="ECO:0007669"/>
    <property type="project" value="TreeGrafter"/>
</dbReference>
<evidence type="ECO:0000313" key="7">
    <source>
        <dbReference type="Proteomes" id="UP000001982"/>
    </source>
</evidence>
<keyword evidence="7" id="KW-1185">Reference proteome</keyword>
<dbReference type="RefSeq" id="WP_011495879.1">
    <property type="nucleotide sequence ID" value="NC_007954.1"/>
</dbReference>
<proteinExistence type="predicted"/>
<feature type="transmembrane region" description="Helical" evidence="4">
    <location>
        <begin position="14"/>
        <end position="36"/>
    </location>
</feature>
<sequence>MPQAFTNEFNYRHLGFAVFMGVIGLLINLFPIPLFANVALVLGNTFTVIVAILLGPWHALLTAIIAVTGLMLVWDSPHVYLIFTLEAVFLGLARRRDIYALYASGAYWLLLGGPLLYLYLHAFVESPNGHMPFAIMKQVINGLICSSLASICIILIPALWNFDGKIKDKHRRHFSSQLTYSVTLLITLSLLFSSLVYNYFSLDKQQTLISENLEETAEHIAKATEKYLNNHINVVKNAAYLISVSETNASEWQTWLSSIHNNYPSFSTMLIADPKAIVVAATPKALFTELNKNKQLASIEDREYFIQAFHHQQTYLSAAFMGRGFGNDPIVAISAPFYAKEYSDKSEQTPIGIIEGSLDLRNFDSIDSHNRFREKQGLIIIDSNNKLVYSSSSLKLKLMSDFRYSDDHQRFNTQLNLININELNAFTPEYIFAQRRLPNGWQVFVVDPFSPLMEVAQEQLFNSFLLLLISVFFSFIISKKISQLLTEPLKLIAHRFSQLNDKELKEQLLDEGTPIEINSLYHQLTMSKNQLITHQLELEEVVAQRTQELEEANKKLLILVDRDPLTDLYNRRYAENKFAELRDYCHRSGQAITIAILDLDHFKQVNDTYGHQAGDECLQMVANCLQEYFTRDTDIIARFGGEEFILILPMSNALHIQQHLNGFREALAAMVICSPQDEITFTVSASIGAITANADFDKSLDKWLKIADDNLYLAKDQGRNRVIVSVIAEDPLE</sequence>
<dbReference type="KEGG" id="sdn:Sden_1435"/>
<evidence type="ECO:0000256" key="4">
    <source>
        <dbReference type="SAM" id="Phobius"/>
    </source>
</evidence>
<dbReference type="Gene3D" id="3.30.450.20">
    <property type="entry name" value="PAS domain"/>
    <property type="match status" value="1"/>
</dbReference>
<keyword evidence="4" id="KW-1133">Transmembrane helix</keyword>
<evidence type="ECO:0000256" key="2">
    <source>
        <dbReference type="ARBA" id="ARBA00012528"/>
    </source>
</evidence>
<dbReference type="FunFam" id="3.30.70.270:FF:000001">
    <property type="entry name" value="Diguanylate cyclase domain protein"/>
    <property type="match status" value="1"/>
</dbReference>
<evidence type="ECO:0000256" key="3">
    <source>
        <dbReference type="ARBA" id="ARBA00034247"/>
    </source>
</evidence>
<dbReference type="Proteomes" id="UP000001982">
    <property type="component" value="Chromosome"/>
</dbReference>
<feature type="transmembrane region" description="Helical" evidence="4">
    <location>
        <begin position="100"/>
        <end position="120"/>
    </location>
</feature>
<dbReference type="InterPro" id="IPR043128">
    <property type="entry name" value="Rev_trsase/Diguanyl_cyclase"/>
</dbReference>
<feature type="transmembrane region" description="Helical" evidence="4">
    <location>
        <begin position="180"/>
        <end position="200"/>
    </location>
</feature>
<organism evidence="6 7">
    <name type="scientific">Shewanella denitrificans (strain OS217 / ATCC BAA-1090 / DSM 15013)</name>
    <dbReference type="NCBI Taxonomy" id="318161"/>
    <lineage>
        <taxon>Bacteria</taxon>
        <taxon>Pseudomonadati</taxon>
        <taxon>Pseudomonadota</taxon>
        <taxon>Gammaproteobacteria</taxon>
        <taxon>Alteromonadales</taxon>
        <taxon>Shewanellaceae</taxon>
        <taxon>Shewanella</taxon>
    </lineage>
</organism>
<dbReference type="InterPro" id="IPR000160">
    <property type="entry name" value="GGDEF_dom"/>
</dbReference>
<dbReference type="SUPFAM" id="SSF55073">
    <property type="entry name" value="Nucleotide cyclase"/>
    <property type="match status" value="1"/>
</dbReference>
<evidence type="ECO:0000313" key="6">
    <source>
        <dbReference type="EMBL" id="ABE54721.1"/>
    </source>
</evidence>
<protein>
    <recommendedName>
        <fullName evidence="2">diguanylate cyclase</fullName>
        <ecNumber evidence="2">2.7.7.65</ecNumber>
    </recommendedName>
</protein>
<dbReference type="STRING" id="318161.Sden_1435"/>
<dbReference type="PROSITE" id="PS50887">
    <property type="entry name" value="GGDEF"/>
    <property type="match status" value="1"/>
</dbReference>
<dbReference type="SMART" id="SM00267">
    <property type="entry name" value="GGDEF"/>
    <property type="match status" value="1"/>
</dbReference>
<dbReference type="NCBIfam" id="TIGR00254">
    <property type="entry name" value="GGDEF"/>
    <property type="match status" value="1"/>
</dbReference>